<keyword evidence="1" id="KW-1133">Transmembrane helix</keyword>
<proteinExistence type="predicted"/>
<keyword evidence="3" id="KW-1185">Reference proteome</keyword>
<accession>A0ABD2HSR1</accession>
<feature type="transmembrane region" description="Helical" evidence="1">
    <location>
        <begin position="23"/>
        <end position="44"/>
    </location>
</feature>
<feature type="transmembrane region" description="Helical" evidence="1">
    <location>
        <begin position="113"/>
        <end position="132"/>
    </location>
</feature>
<protein>
    <submittedName>
        <fullName evidence="2">Uncharacterized protein</fullName>
    </submittedName>
</protein>
<feature type="transmembrane region" description="Helical" evidence="1">
    <location>
        <begin position="56"/>
        <end position="74"/>
    </location>
</feature>
<dbReference type="Proteomes" id="UP001620626">
    <property type="component" value="Unassembled WGS sequence"/>
</dbReference>
<dbReference type="EMBL" id="JBICBT010001397">
    <property type="protein sequence ID" value="KAL3069208.1"/>
    <property type="molecule type" value="Genomic_DNA"/>
</dbReference>
<evidence type="ECO:0000313" key="2">
    <source>
        <dbReference type="EMBL" id="KAL3069208.1"/>
    </source>
</evidence>
<reference evidence="2 3" key="1">
    <citation type="submission" date="2024-10" db="EMBL/GenBank/DDBJ databases">
        <authorList>
            <person name="Kim D."/>
        </authorList>
    </citation>
    <scope>NUCLEOTIDE SEQUENCE [LARGE SCALE GENOMIC DNA]</scope>
    <source>
        <strain evidence="2">BH-2024</strain>
    </source>
</reference>
<comment type="caution">
    <text evidence="2">The sequence shown here is derived from an EMBL/GenBank/DDBJ whole genome shotgun (WGS) entry which is preliminary data.</text>
</comment>
<sequence length="162" mass="18856">MPIINFDRLPAAMRPQRRRLRPIQLFQLVLLSLFGILLFAKVVYKTLFSQEMDSEKGGTVFFAIFMFIIIILCIREVYKGSHGQKWHFHGICALTLLLFLLYGWYYGLLKHEPAISAIWAGIMCEFFAYIVLNKILSVVEEHRIEELVNETNKSVLDVNEQS</sequence>
<keyword evidence="1" id="KW-0472">Membrane</keyword>
<keyword evidence="1" id="KW-0812">Transmembrane</keyword>
<name>A0ABD2HSR1_9BILA</name>
<organism evidence="2 3">
    <name type="scientific">Heterodera trifolii</name>
    <dbReference type="NCBI Taxonomy" id="157864"/>
    <lineage>
        <taxon>Eukaryota</taxon>
        <taxon>Metazoa</taxon>
        <taxon>Ecdysozoa</taxon>
        <taxon>Nematoda</taxon>
        <taxon>Chromadorea</taxon>
        <taxon>Rhabditida</taxon>
        <taxon>Tylenchina</taxon>
        <taxon>Tylenchomorpha</taxon>
        <taxon>Tylenchoidea</taxon>
        <taxon>Heteroderidae</taxon>
        <taxon>Heteroderinae</taxon>
        <taxon>Heterodera</taxon>
    </lineage>
</organism>
<dbReference type="AlphaFoldDB" id="A0ABD2HSR1"/>
<evidence type="ECO:0000313" key="3">
    <source>
        <dbReference type="Proteomes" id="UP001620626"/>
    </source>
</evidence>
<evidence type="ECO:0000256" key="1">
    <source>
        <dbReference type="SAM" id="Phobius"/>
    </source>
</evidence>
<gene>
    <name evidence="2" type="ORF">niasHT_034438</name>
</gene>
<feature type="transmembrane region" description="Helical" evidence="1">
    <location>
        <begin position="86"/>
        <end position="107"/>
    </location>
</feature>